<sequence length="165" mass="18455">MPDLPVLQVGPRLLRQAANFAPCSYLVQPTWFLRHSGRNAQTASSARICARSRIFFASSSRAASTADENHSQDACPAHPPLSQRVCRTRTVYTQKGTAVPLSLRSMQRDTATEMLHAKHRQINVMRTEDSWWMTRPPAGRLMMATMETIRRYGEYAGLAVLAIPA</sequence>
<keyword evidence="2" id="KW-1185">Reference proteome</keyword>
<accession>A0A6A6RDE4</accession>
<organism evidence="1 2">
    <name type="scientific">Lophium mytilinum</name>
    <dbReference type="NCBI Taxonomy" id="390894"/>
    <lineage>
        <taxon>Eukaryota</taxon>
        <taxon>Fungi</taxon>
        <taxon>Dikarya</taxon>
        <taxon>Ascomycota</taxon>
        <taxon>Pezizomycotina</taxon>
        <taxon>Dothideomycetes</taxon>
        <taxon>Pleosporomycetidae</taxon>
        <taxon>Mytilinidiales</taxon>
        <taxon>Mytilinidiaceae</taxon>
        <taxon>Lophium</taxon>
    </lineage>
</organism>
<evidence type="ECO:0000313" key="2">
    <source>
        <dbReference type="Proteomes" id="UP000799750"/>
    </source>
</evidence>
<evidence type="ECO:0000313" key="1">
    <source>
        <dbReference type="EMBL" id="KAF2501457.1"/>
    </source>
</evidence>
<reference evidence="1" key="1">
    <citation type="journal article" date="2020" name="Stud. Mycol.">
        <title>101 Dothideomycetes genomes: a test case for predicting lifestyles and emergence of pathogens.</title>
        <authorList>
            <person name="Haridas S."/>
            <person name="Albert R."/>
            <person name="Binder M."/>
            <person name="Bloem J."/>
            <person name="Labutti K."/>
            <person name="Salamov A."/>
            <person name="Andreopoulos B."/>
            <person name="Baker S."/>
            <person name="Barry K."/>
            <person name="Bills G."/>
            <person name="Bluhm B."/>
            <person name="Cannon C."/>
            <person name="Castanera R."/>
            <person name="Culley D."/>
            <person name="Daum C."/>
            <person name="Ezra D."/>
            <person name="Gonzalez J."/>
            <person name="Henrissat B."/>
            <person name="Kuo A."/>
            <person name="Liang C."/>
            <person name="Lipzen A."/>
            <person name="Lutzoni F."/>
            <person name="Magnuson J."/>
            <person name="Mondo S."/>
            <person name="Nolan M."/>
            <person name="Ohm R."/>
            <person name="Pangilinan J."/>
            <person name="Park H.-J."/>
            <person name="Ramirez L."/>
            <person name="Alfaro M."/>
            <person name="Sun H."/>
            <person name="Tritt A."/>
            <person name="Yoshinaga Y."/>
            <person name="Zwiers L.-H."/>
            <person name="Turgeon B."/>
            <person name="Goodwin S."/>
            <person name="Spatafora J."/>
            <person name="Crous P."/>
            <person name="Grigoriev I."/>
        </authorList>
    </citation>
    <scope>NUCLEOTIDE SEQUENCE</scope>
    <source>
        <strain evidence="1">CBS 269.34</strain>
    </source>
</reference>
<dbReference type="AlphaFoldDB" id="A0A6A6RDE4"/>
<protein>
    <submittedName>
        <fullName evidence="1">Uncharacterized protein</fullName>
    </submittedName>
</protein>
<dbReference type="EMBL" id="MU004182">
    <property type="protein sequence ID" value="KAF2501457.1"/>
    <property type="molecule type" value="Genomic_DNA"/>
</dbReference>
<dbReference type="Proteomes" id="UP000799750">
    <property type="component" value="Unassembled WGS sequence"/>
</dbReference>
<gene>
    <name evidence="1" type="ORF">BU16DRAFT_555939</name>
</gene>
<name>A0A6A6RDE4_9PEZI</name>
<proteinExistence type="predicted"/>